<dbReference type="Gene3D" id="1.20.1310.10">
    <property type="entry name" value="Cullin Repeats"/>
    <property type="match status" value="1"/>
</dbReference>
<keyword evidence="2" id="KW-1185">Reference proteome</keyword>
<sequence>MKERREAEAKIKRGWVVFNEAFILINDVLEGQIKNLDKNQWMGIYTGFYDMCVQRSHYFPGGHSQIYETYGEKLKSYCEVRVR</sequence>
<name>A0AAV9BM06_ACOGR</name>
<comment type="caution">
    <text evidence="1">The sequence shown here is derived from an EMBL/GenBank/DDBJ whole genome shotgun (WGS) entry which is preliminary data.</text>
</comment>
<dbReference type="AlphaFoldDB" id="A0AAV9BM06"/>
<dbReference type="Proteomes" id="UP001179952">
    <property type="component" value="Unassembled WGS sequence"/>
</dbReference>
<protein>
    <submittedName>
        <fullName evidence="1">Uncharacterized protein</fullName>
    </submittedName>
</protein>
<evidence type="ECO:0000313" key="1">
    <source>
        <dbReference type="EMBL" id="KAK1277505.1"/>
    </source>
</evidence>
<reference evidence="1" key="1">
    <citation type="journal article" date="2023" name="Nat. Commun.">
        <title>Diploid and tetraploid genomes of Acorus and the evolution of monocots.</title>
        <authorList>
            <person name="Ma L."/>
            <person name="Liu K.W."/>
            <person name="Li Z."/>
            <person name="Hsiao Y.Y."/>
            <person name="Qi Y."/>
            <person name="Fu T."/>
            <person name="Tang G.D."/>
            <person name="Zhang D."/>
            <person name="Sun W.H."/>
            <person name="Liu D.K."/>
            <person name="Li Y."/>
            <person name="Chen G.Z."/>
            <person name="Liu X.D."/>
            <person name="Liao X.Y."/>
            <person name="Jiang Y.T."/>
            <person name="Yu X."/>
            <person name="Hao Y."/>
            <person name="Huang J."/>
            <person name="Zhao X.W."/>
            <person name="Ke S."/>
            <person name="Chen Y.Y."/>
            <person name="Wu W.L."/>
            <person name="Hsu J.L."/>
            <person name="Lin Y.F."/>
            <person name="Huang M.D."/>
            <person name="Li C.Y."/>
            <person name="Huang L."/>
            <person name="Wang Z.W."/>
            <person name="Zhao X."/>
            <person name="Zhong W.Y."/>
            <person name="Peng D.H."/>
            <person name="Ahmad S."/>
            <person name="Lan S."/>
            <person name="Zhang J.S."/>
            <person name="Tsai W.C."/>
            <person name="Van de Peer Y."/>
            <person name="Liu Z.J."/>
        </authorList>
    </citation>
    <scope>NUCLEOTIDE SEQUENCE</scope>
    <source>
        <strain evidence="1">SCP</strain>
    </source>
</reference>
<organism evidence="1 2">
    <name type="scientific">Acorus gramineus</name>
    <name type="common">Dwarf sweet flag</name>
    <dbReference type="NCBI Taxonomy" id="55184"/>
    <lineage>
        <taxon>Eukaryota</taxon>
        <taxon>Viridiplantae</taxon>
        <taxon>Streptophyta</taxon>
        <taxon>Embryophyta</taxon>
        <taxon>Tracheophyta</taxon>
        <taxon>Spermatophyta</taxon>
        <taxon>Magnoliopsida</taxon>
        <taxon>Liliopsida</taxon>
        <taxon>Acoraceae</taxon>
        <taxon>Acorus</taxon>
    </lineage>
</organism>
<accession>A0AAV9BM06</accession>
<reference evidence="1" key="2">
    <citation type="submission" date="2023-06" db="EMBL/GenBank/DDBJ databases">
        <authorList>
            <person name="Ma L."/>
            <person name="Liu K.-W."/>
            <person name="Li Z."/>
            <person name="Hsiao Y.-Y."/>
            <person name="Qi Y."/>
            <person name="Fu T."/>
            <person name="Tang G."/>
            <person name="Zhang D."/>
            <person name="Sun W.-H."/>
            <person name="Liu D.-K."/>
            <person name="Li Y."/>
            <person name="Chen G.-Z."/>
            <person name="Liu X.-D."/>
            <person name="Liao X.-Y."/>
            <person name="Jiang Y.-T."/>
            <person name="Yu X."/>
            <person name="Hao Y."/>
            <person name="Huang J."/>
            <person name="Zhao X.-W."/>
            <person name="Ke S."/>
            <person name="Chen Y.-Y."/>
            <person name="Wu W.-L."/>
            <person name="Hsu J.-L."/>
            <person name="Lin Y.-F."/>
            <person name="Huang M.-D."/>
            <person name="Li C.-Y."/>
            <person name="Huang L."/>
            <person name="Wang Z.-W."/>
            <person name="Zhao X."/>
            <person name="Zhong W.-Y."/>
            <person name="Peng D.-H."/>
            <person name="Ahmad S."/>
            <person name="Lan S."/>
            <person name="Zhang J.-S."/>
            <person name="Tsai W.-C."/>
            <person name="Van De Peer Y."/>
            <person name="Liu Z.-J."/>
        </authorList>
    </citation>
    <scope>NUCLEOTIDE SEQUENCE</scope>
    <source>
        <strain evidence="1">SCP</strain>
        <tissue evidence="1">Leaves</tissue>
    </source>
</reference>
<gene>
    <name evidence="1" type="ORF">QJS04_geneDACA003302</name>
</gene>
<proteinExistence type="predicted"/>
<evidence type="ECO:0000313" key="2">
    <source>
        <dbReference type="Proteomes" id="UP001179952"/>
    </source>
</evidence>
<dbReference type="EMBL" id="JAUJYN010000002">
    <property type="protein sequence ID" value="KAK1277505.1"/>
    <property type="molecule type" value="Genomic_DNA"/>
</dbReference>